<comment type="caution">
    <text evidence="1">The sequence shown here is derived from an EMBL/GenBank/DDBJ whole genome shotgun (WGS) entry which is preliminary data.</text>
</comment>
<protein>
    <submittedName>
        <fullName evidence="1">Uncharacterized protein</fullName>
    </submittedName>
</protein>
<evidence type="ECO:0000313" key="2">
    <source>
        <dbReference type="Proteomes" id="UP001434419"/>
    </source>
</evidence>
<evidence type="ECO:0000313" key="1">
    <source>
        <dbReference type="EMBL" id="MES5151001.1"/>
    </source>
</evidence>
<accession>A0ABV2BCM1</accession>
<dbReference type="EMBL" id="JBETVU010000013">
    <property type="protein sequence ID" value="MES5151001.1"/>
    <property type="molecule type" value="Genomic_DNA"/>
</dbReference>
<reference evidence="1" key="1">
    <citation type="submission" date="2024-06" db="EMBL/GenBank/DDBJ databases">
        <title>Vaginal Lactobacillus fatty acid response mechanisms reveal a metabolite-targeted strategy for bacterial vaginosis treatment.</title>
        <authorList>
            <person name="Zhu M."/>
            <person name="Blainey P.C."/>
            <person name="Bloom S.M."/>
            <person name="Kwon D.S."/>
        </authorList>
    </citation>
    <scope>NUCLEOTIDE SEQUENCE</scope>
    <source>
        <strain evidence="1">194_F1_1</strain>
    </source>
</reference>
<keyword evidence="2" id="KW-1185">Reference proteome</keyword>
<sequence length="231" mass="26809">MKHSEIYSLEQQQFIADEVMTAGKQNALRNFILKPTSINRFLSQLNKRDTDRAKINFNFPNEILLSADGEEIKPISNMFALNEERKLLKRNDFATSLFSGLEKVTRMIHIIGRNLNRKELLGIKSISLDPNSLKLPLVVGIKQNELNKDIKCNVIFTLYSLNKIKIIFRRNEIQIYIDSDCFVPVQMHEMFLNTGIVRAYRFDSGKLIFNSMRELKLNEPLDLKLSNLLCK</sequence>
<dbReference type="RefSeq" id="WP_353579848.1">
    <property type="nucleotide sequence ID" value="NZ_JBETVU010000013.1"/>
</dbReference>
<gene>
    <name evidence="1" type="ORF">ABVC42_14290</name>
</gene>
<organism evidence="1 2">
    <name type="scientific">Lactobacillus crispatus</name>
    <dbReference type="NCBI Taxonomy" id="47770"/>
    <lineage>
        <taxon>Bacteria</taxon>
        <taxon>Bacillati</taxon>
        <taxon>Bacillota</taxon>
        <taxon>Bacilli</taxon>
        <taxon>Lactobacillales</taxon>
        <taxon>Lactobacillaceae</taxon>
        <taxon>Lactobacillus</taxon>
    </lineage>
</organism>
<name>A0ABV2BCM1_9LACO</name>
<proteinExistence type="predicted"/>
<dbReference type="Proteomes" id="UP001434419">
    <property type="component" value="Unassembled WGS sequence"/>
</dbReference>